<comment type="similarity">
    <text evidence="1">Belongs to the type-I restriction system S methylase family.</text>
</comment>
<keyword evidence="5" id="KW-0378">Hydrolase</keyword>
<name>A0ABW5SAC4_9FLAO</name>
<gene>
    <name evidence="5" type="ORF">ACFSQ0_00310</name>
</gene>
<proteinExistence type="inferred from homology"/>
<dbReference type="Proteomes" id="UP001597357">
    <property type="component" value="Unassembled WGS sequence"/>
</dbReference>
<organism evidence="5 6">
    <name type="scientific">Mesonia sediminis</name>
    <dbReference type="NCBI Taxonomy" id="1703946"/>
    <lineage>
        <taxon>Bacteria</taxon>
        <taxon>Pseudomonadati</taxon>
        <taxon>Bacteroidota</taxon>
        <taxon>Flavobacteriia</taxon>
        <taxon>Flavobacteriales</taxon>
        <taxon>Flavobacteriaceae</taxon>
        <taxon>Mesonia</taxon>
    </lineage>
</organism>
<evidence type="ECO:0000313" key="6">
    <source>
        <dbReference type="Proteomes" id="UP001597357"/>
    </source>
</evidence>
<dbReference type="InterPro" id="IPR044946">
    <property type="entry name" value="Restrct_endonuc_typeI_TRD_sf"/>
</dbReference>
<evidence type="ECO:0000259" key="4">
    <source>
        <dbReference type="Pfam" id="PF01420"/>
    </source>
</evidence>
<feature type="domain" description="Type I restriction modification DNA specificity" evidence="4">
    <location>
        <begin position="68"/>
        <end position="175"/>
    </location>
</feature>
<evidence type="ECO:0000256" key="2">
    <source>
        <dbReference type="ARBA" id="ARBA00022747"/>
    </source>
</evidence>
<dbReference type="EMBL" id="JBHULZ010000002">
    <property type="protein sequence ID" value="MFD2696428.1"/>
    <property type="molecule type" value="Genomic_DNA"/>
</dbReference>
<keyword evidence="2" id="KW-0680">Restriction system</keyword>
<dbReference type="Pfam" id="PF01420">
    <property type="entry name" value="Methylase_S"/>
    <property type="match status" value="2"/>
</dbReference>
<dbReference type="GO" id="GO:0004519">
    <property type="term" value="F:endonuclease activity"/>
    <property type="evidence" value="ECO:0007669"/>
    <property type="project" value="UniProtKB-KW"/>
</dbReference>
<evidence type="ECO:0000313" key="5">
    <source>
        <dbReference type="EMBL" id="MFD2696428.1"/>
    </source>
</evidence>
<dbReference type="PANTHER" id="PTHR30408:SF12">
    <property type="entry name" value="TYPE I RESTRICTION ENZYME MJAVIII SPECIFICITY SUBUNIT"/>
    <property type="match status" value="1"/>
</dbReference>
<dbReference type="SUPFAM" id="SSF116734">
    <property type="entry name" value="DNA methylase specificity domain"/>
    <property type="match status" value="2"/>
</dbReference>
<evidence type="ECO:0000256" key="1">
    <source>
        <dbReference type="ARBA" id="ARBA00010923"/>
    </source>
</evidence>
<dbReference type="InterPro" id="IPR052021">
    <property type="entry name" value="Type-I_RS_S_subunit"/>
</dbReference>
<accession>A0ABW5SAC4</accession>
<keyword evidence="5" id="KW-0255">Endonuclease</keyword>
<reference evidence="6" key="1">
    <citation type="journal article" date="2019" name="Int. J. Syst. Evol. Microbiol.">
        <title>The Global Catalogue of Microorganisms (GCM) 10K type strain sequencing project: providing services to taxonomists for standard genome sequencing and annotation.</title>
        <authorList>
            <consortium name="The Broad Institute Genomics Platform"/>
            <consortium name="The Broad Institute Genome Sequencing Center for Infectious Disease"/>
            <person name="Wu L."/>
            <person name="Ma J."/>
        </authorList>
    </citation>
    <scope>NUCLEOTIDE SEQUENCE [LARGE SCALE GENOMIC DNA]</scope>
    <source>
        <strain evidence="6">KCTC 42255</strain>
    </source>
</reference>
<dbReference type="GO" id="GO:0016787">
    <property type="term" value="F:hydrolase activity"/>
    <property type="evidence" value="ECO:0007669"/>
    <property type="project" value="UniProtKB-KW"/>
</dbReference>
<sequence length="424" mass="47284">MNKYYLNDLVLSNRPITYGIVQPGPNVNPNGIPLIRGKDYSSGKVSTVGLYHVLPEIDKPYSRSKVITDDILLSIAGYVGQVAIVPEQLEGANLTQTTARLSCNPKLVIPKYLYYYLQSEKFYKTQVKKFEKGSAQSGLNLSDVGIFEINLPPLPQQRKIAKILSTVDAVIEKTEAAIAKYQQLKQGLMQDVFTRGIDVTTGKLRPKPEDAPDLYQASELGLIPKEWEVETVDSVAFLRHGYQFRDYDFVKEGIDVVKIGQIGKKGNVNLENSSKIASSRLDEFNSIQLFEGDILMALTGATLGKTAIIRNIDKPMLQNYRVGYFTPRDENKLNKLFLYYLLIGDSVQNEILGFVNAGAQGNIGKADFEKIKIIVPNSIQEQKLSSLKLQSIDQKIHTEQQALAKYQQLKAGLMQDLLTGEVSV</sequence>
<dbReference type="CDD" id="cd17256">
    <property type="entry name" value="RMtype1_S_EcoJA65PI-TRD1-CR1_like"/>
    <property type="match status" value="1"/>
</dbReference>
<dbReference type="EC" id="3.1.21.-" evidence="5"/>
<protein>
    <submittedName>
        <fullName evidence="5">Restriction endonuclease subunit S</fullName>
        <ecNumber evidence="5">3.1.21.-</ecNumber>
    </submittedName>
</protein>
<dbReference type="RefSeq" id="WP_379042501.1">
    <property type="nucleotide sequence ID" value="NZ_JBHULZ010000002.1"/>
</dbReference>
<dbReference type="CDD" id="cd17278">
    <property type="entry name" value="RMtype1_S_LdeBORF1052P-TRD2-CR2"/>
    <property type="match status" value="1"/>
</dbReference>
<feature type="domain" description="Type I restriction modification DNA specificity" evidence="4">
    <location>
        <begin position="224"/>
        <end position="403"/>
    </location>
</feature>
<dbReference type="Gene3D" id="3.90.220.20">
    <property type="entry name" value="DNA methylase specificity domains"/>
    <property type="match status" value="2"/>
</dbReference>
<dbReference type="PANTHER" id="PTHR30408">
    <property type="entry name" value="TYPE-1 RESTRICTION ENZYME ECOKI SPECIFICITY PROTEIN"/>
    <property type="match status" value="1"/>
</dbReference>
<keyword evidence="5" id="KW-0540">Nuclease</keyword>
<keyword evidence="6" id="KW-1185">Reference proteome</keyword>
<dbReference type="InterPro" id="IPR000055">
    <property type="entry name" value="Restrct_endonuc_typeI_TRD"/>
</dbReference>
<evidence type="ECO:0000256" key="3">
    <source>
        <dbReference type="ARBA" id="ARBA00023125"/>
    </source>
</evidence>
<keyword evidence="3" id="KW-0238">DNA-binding</keyword>
<comment type="caution">
    <text evidence="5">The sequence shown here is derived from an EMBL/GenBank/DDBJ whole genome shotgun (WGS) entry which is preliminary data.</text>
</comment>
<dbReference type="Gene3D" id="1.10.287.1120">
    <property type="entry name" value="Bipartite methylase S protein"/>
    <property type="match status" value="1"/>
</dbReference>